<proteinExistence type="predicted"/>
<evidence type="ECO:0000313" key="2">
    <source>
        <dbReference type="EMBL" id="WPB54050.1"/>
    </source>
</evidence>
<evidence type="ECO:0000256" key="1">
    <source>
        <dbReference type="SAM" id="Phobius"/>
    </source>
</evidence>
<evidence type="ECO:0008006" key="4">
    <source>
        <dbReference type="Google" id="ProtNLM"/>
    </source>
</evidence>
<reference evidence="2" key="1">
    <citation type="submission" date="2023-11" db="EMBL/GenBank/DDBJ databases">
        <title>Completed genome sequence of Mycoplasma equirhinis type strain M432/72.</title>
        <authorList>
            <person name="Spergser J."/>
        </authorList>
    </citation>
    <scope>NUCLEOTIDE SEQUENCE [LARGE SCALE GENOMIC DNA]</scope>
    <source>
        <strain evidence="2">M432/72</strain>
    </source>
</reference>
<dbReference type="RefSeq" id="WP_140031435.1">
    <property type="nucleotide sequence ID" value="NZ_CP137845.1"/>
</dbReference>
<feature type="transmembrane region" description="Helical" evidence="1">
    <location>
        <begin position="54"/>
        <end position="77"/>
    </location>
</feature>
<dbReference type="Proteomes" id="UP001303601">
    <property type="component" value="Chromosome"/>
</dbReference>
<keyword evidence="3" id="KW-1185">Reference proteome</keyword>
<organism evidence="2 3">
    <name type="scientific">Metamycoplasma equirhinis</name>
    <dbReference type="NCBI Taxonomy" id="92402"/>
    <lineage>
        <taxon>Bacteria</taxon>
        <taxon>Bacillati</taxon>
        <taxon>Mycoplasmatota</taxon>
        <taxon>Mycoplasmoidales</taxon>
        <taxon>Metamycoplasmataceae</taxon>
        <taxon>Metamycoplasma</taxon>
    </lineage>
</organism>
<evidence type="ECO:0000313" key="3">
    <source>
        <dbReference type="Proteomes" id="UP001303601"/>
    </source>
</evidence>
<keyword evidence="1" id="KW-0812">Transmembrane</keyword>
<dbReference type="GeneID" id="94493351"/>
<name>A0ABZ0PAX1_9BACT</name>
<protein>
    <recommendedName>
        <fullName evidence="4">Phage abortive infection protein</fullName>
    </recommendedName>
</protein>
<gene>
    <name evidence="2" type="ORF">R9B83_00530</name>
</gene>
<feature type="transmembrane region" description="Helical" evidence="1">
    <location>
        <begin position="14"/>
        <end position="42"/>
    </location>
</feature>
<accession>A0ABZ0PAX1</accession>
<keyword evidence="1" id="KW-1133">Transmembrane helix</keyword>
<keyword evidence="1" id="KW-0472">Membrane</keyword>
<dbReference type="EMBL" id="CP137845">
    <property type="protein sequence ID" value="WPB54050.1"/>
    <property type="molecule type" value="Genomic_DNA"/>
</dbReference>
<sequence>MNENKAKKYNAKNVIINLVGFLAVFAFLGIGIILILLGAHVITDKINKGGSIASYFFGVVFLLIFIFIVAKVIQILLMENKYEKQAIDTEKLFADYKLNEDENKVHMLFQKEYEKYAFQRDTYFGFLDWFERKTFKRQNINISSPQIRALIEGMIIETVREYQIFDVYLAIDFTKSSNRKLIWKGDVKKYKIYFEYIRDILHYANKYVKENFIFKSNPLKQSK</sequence>